<dbReference type="SMART" id="SM00382">
    <property type="entry name" value="AAA"/>
    <property type="match status" value="1"/>
</dbReference>
<dbReference type="InterPro" id="IPR016032">
    <property type="entry name" value="Sig_transdc_resp-reg_C-effctor"/>
</dbReference>
<gene>
    <name evidence="5" type="ORF">ACFO3J_28335</name>
</gene>
<dbReference type="SMART" id="SM00421">
    <property type="entry name" value="HTH_LUXR"/>
    <property type="match status" value="1"/>
</dbReference>
<dbReference type="SUPFAM" id="SSF46894">
    <property type="entry name" value="C-terminal effector domain of the bipartite response regulators"/>
    <property type="match status" value="1"/>
</dbReference>
<dbReference type="Pfam" id="PF13191">
    <property type="entry name" value="AAA_16"/>
    <property type="match status" value="1"/>
</dbReference>
<comment type="caution">
    <text evidence="5">The sequence shown here is derived from an EMBL/GenBank/DDBJ whole genome shotgun (WGS) entry which is preliminary data.</text>
</comment>
<dbReference type="EMBL" id="JBHSBB010000026">
    <property type="protein sequence ID" value="MFC4035348.1"/>
    <property type="molecule type" value="Genomic_DNA"/>
</dbReference>
<evidence type="ECO:0000313" key="5">
    <source>
        <dbReference type="EMBL" id="MFC4035348.1"/>
    </source>
</evidence>
<dbReference type="SUPFAM" id="SSF52540">
    <property type="entry name" value="P-loop containing nucleoside triphosphate hydrolases"/>
    <property type="match status" value="1"/>
</dbReference>
<dbReference type="InterPro" id="IPR011990">
    <property type="entry name" value="TPR-like_helical_dom_sf"/>
</dbReference>
<keyword evidence="6" id="KW-1185">Reference proteome</keyword>
<proteinExistence type="predicted"/>
<reference evidence="6" key="1">
    <citation type="journal article" date="2019" name="Int. J. Syst. Evol. Microbiol.">
        <title>The Global Catalogue of Microorganisms (GCM) 10K type strain sequencing project: providing services to taxonomists for standard genome sequencing and annotation.</title>
        <authorList>
            <consortium name="The Broad Institute Genomics Platform"/>
            <consortium name="The Broad Institute Genome Sequencing Center for Infectious Disease"/>
            <person name="Wu L."/>
            <person name="Ma J."/>
        </authorList>
    </citation>
    <scope>NUCLEOTIDE SEQUENCE [LARGE SCALE GENOMIC DNA]</scope>
    <source>
        <strain evidence="6">CGMCC 4.7237</strain>
    </source>
</reference>
<dbReference type="Proteomes" id="UP001595765">
    <property type="component" value="Unassembled WGS sequence"/>
</dbReference>
<name>A0ABV8HTE4_9ACTN</name>
<accession>A0ABV8HTE4</accession>
<dbReference type="InterPro" id="IPR000792">
    <property type="entry name" value="Tscrpt_reg_LuxR_C"/>
</dbReference>
<dbReference type="InterPro" id="IPR041664">
    <property type="entry name" value="AAA_16"/>
</dbReference>
<evidence type="ECO:0000256" key="2">
    <source>
        <dbReference type="ARBA" id="ARBA00022840"/>
    </source>
</evidence>
<dbReference type="InterPro" id="IPR027417">
    <property type="entry name" value="P-loop_NTPase"/>
</dbReference>
<dbReference type="RefSeq" id="WP_386435155.1">
    <property type="nucleotide sequence ID" value="NZ_JBHSBB010000026.1"/>
</dbReference>
<keyword evidence="1" id="KW-0547">Nucleotide-binding</keyword>
<dbReference type="Gene3D" id="1.10.10.10">
    <property type="entry name" value="Winged helix-like DNA-binding domain superfamily/Winged helix DNA-binding domain"/>
    <property type="match status" value="1"/>
</dbReference>
<dbReference type="InterPro" id="IPR003593">
    <property type="entry name" value="AAA+_ATPase"/>
</dbReference>
<organism evidence="5 6">
    <name type="scientific">Streptomyces polygonati</name>
    <dbReference type="NCBI Taxonomy" id="1617087"/>
    <lineage>
        <taxon>Bacteria</taxon>
        <taxon>Bacillati</taxon>
        <taxon>Actinomycetota</taxon>
        <taxon>Actinomycetes</taxon>
        <taxon>Kitasatosporales</taxon>
        <taxon>Streptomycetaceae</taxon>
        <taxon>Streptomyces</taxon>
    </lineage>
</organism>
<dbReference type="Pfam" id="PF00196">
    <property type="entry name" value="GerE"/>
    <property type="match status" value="1"/>
</dbReference>
<evidence type="ECO:0000256" key="1">
    <source>
        <dbReference type="ARBA" id="ARBA00022741"/>
    </source>
</evidence>
<keyword evidence="2" id="KW-0067">ATP-binding</keyword>
<sequence>MPDRVFADVPPSRPDRPDPRGAGAGRGDLTEEALRLLRERTGLLVHGPAGIGKSTLLGAVASASEIRGTAVLRCSPGPGDSGLPYLGLIDLFARMPAGIIAELPPEPRAALLTALLHRPGPGRRPDGLAVRVAVLDALRRLAGTAPVLLVVDSVQWLDRPTADVLAFVARRVDGAGIRIAVGQRLPEGRGPAGTPVCPPDTADLAVPPLPDDEVARLLLAAGIALPPAVLRAVLRTAAGNPHYALELARCAPREGLPAESGGFLPVPAVLRDLVRERASGLSAPARRALLLVCAAARSTAPLLRAAGVPDVAAALGEAERAGLVGTDGDQAVRFHHPLLPVALWDEATEAQRRAAHERLAGVVAGPVEAARHLALARPEEDAGTSAALMDAAHAARERGEPAAAAELAGLAVRRTPVTHPAVRDQRLLDAAGFACDAGRWDESERAARAVLAGSDSAHRRVRARLVLLRSAGQALRDQAELIEGGLREAAGAPELEADLYHWAAVRGLLTGQLDEAAWHARRSARCAERAGDSGARIAALSTLARVRSLAGRTDAAEAALAQAVELADSGRQSRDLIRMRAVLALDSDRVDHARRELVELLRHTGESDGVESTVASLVALTRAHVRAGACREALRIAARCEQVAAEAGMESAPALYAAALAQTFGGSAAEARRLAVRAVRACEQDGDQLFLLRALAALGQAGLFTGERTQVAEAVESLRQVTRIGVSMGAGDPPLLGWYADLAEALVALGETGAADQTLREAYRRAGRMPGSVLASLERAEGLREAAEGRLKEGAALLRASAERLRPLNLPVDLVRTLTALGTVERRARHRTTARALLTEALQLAEQAGALPLAERAEAELARVDGTVGGAGSTALTPAEARIAELVRGGATNREVAAQLFISVKTVEGTLSRLYRRFGVRSRTALAYAMASMPRMPHETHP</sequence>
<evidence type="ECO:0000259" key="4">
    <source>
        <dbReference type="PROSITE" id="PS50043"/>
    </source>
</evidence>
<feature type="domain" description="HTH luxR-type" evidence="4">
    <location>
        <begin position="869"/>
        <end position="934"/>
    </location>
</feature>
<dbReference type="PROSITE" id="PS50043">
    <property type="entry name" value="HTH_LUXR_2"/>
    <property type="match status" value="1"/>
</dbReference>
<dbReference type="CDD" id="cd06170">
    <property type="entry name" value="LuxR_C_like"/>
    <property type="match status" value="1"/>
</dbReference>
<feature type="region of interest" description="Disordered" evidence="3">
    <location>
        <begin position="1"/>
        <end position="28"/>
    </location>
</feature>
<dbReference type="Gene3D" id="1.25.40.10">
    <property type="entry name" value="Tetratricopeptide repeat domain"/>
    <property type="match status" value="1"/>
</dbReference>
<dbReference type="PRINTS" id="PR00038">
    <property type="entry name" value="HTHLUXR"/>
</dbReference>
<protein>
    <submittedName>
        <fullName evidence="5">AAA family ATPase</fullName>
    </submittedName>
</protein>
<evidence type="ECO:0000313" key="6">
    <source>
        <dbReference type="Proteomes" id="UP001595765"/>
    </source>
</evidence>
<evidence type="ECO:0000256" key="3">
    <source>
        <dbReference type="SAM" id="MobiDB-lite"/>
    </source>
</evidence>
<dbReference type="PANTHER" id="PTHR16305">
    <property type="entry name" value="TESTICULAR SOLUBLE ADENYLYL CYCLASE"/>
    <property type="match status" value="1"/>
</dbReference>
<dbReference type="SUPFAM" id="SSF48452">
    <property type="entry name" value="TPR-like"/>
    <property type="match status" value="1"/>
</dbReference>
<dbReference type="InterPro" id="IPR036388">
    <property type="entry name" value="WH-like_DNA-bd_sf"/>
</dbReference>
<dbReference type="PANTHER" id="PTHR16305:SF35">
    <property type="entry name" value="TRANSCRIPTIONAL ACTIVATOR DOMAIN"/>
    <property type="match status" value="1"/>
</dbReference>